<reference evidence="5" key="1">
    <citation type="submission" date="2017-10" db="EMBL/GenBank/DDBJ databases">
        <title>Rapid genome shrinkage in a self-fertile nematode reveals novel sperm competition proteins.</title>
        <authorList>
            <person name="Yin D."/>
            <person name="Schwarz E.M."/>
            <person name="Thomas C.G."/>
            <person name="Felde R.L."/>
            <person name="Korf I.F."/>
            <person name="Cutter A.D."/>
            <person name="Schartner C.M."/>
            <person name="Ralston E.J."/>
            <person name="Meyer B.J."/>
            <person name="Haag E.S."/>
        </authorList>
    </citation>
    <scope>NUCLEOTIDE SEQUENCE [LARGE SCALE GENOMIC DNA]</scope>
    <source>
        <strain evidence="5">JU1422</strain>
    </source>
</reference>
<feature type="domain" description="T20D4.11-like" evidence="3">
    <location>
        <begin position="111"/>
        <end position="263"/>
    </location>
</feature>
<dbReference type="STRING" id="1611254.A0A2G5TP92"/>
<feature type="chain" id="PRO_5013660473" description="T20D4.11-like domain-containing protein" evidence="2">
    <location>
        <begin position="18"/>
        <end position="774"/>
    </location>
</feature>
<feature type="domain" description="T20D4.11-like" evidence="3">
    <location>
        <begin position="319"/>
        <end position="466"/>
    </location>
</feature>
<dbReference type="PANTHER" id="PTHR46045">
    <property type="entry name" value="SERPENTINE RECEPTOR, CLASS U-RELATED"/>
    <property type="match status" value="1"/>
</dbReference>
<evidence type="ECO:0000256" key="2">
    <source>
        <dbReference type="SAM" id="SignalP"/>
    </source>
</evidence>
<name>A0A2G5TP92_9PELO</name>
<dbReference type="InterPro" id="IPR003839">
    <property type="entry name" value="7TM_GPCR_serpentine_rcpt_Sru"/>
</dbReference>
<protein>
    <recommendedName>
        <fullName evidence="3">T20D4.11-like domain-containing protein</fullName>
    </recommendedName>
</protein>
<dbReference type="Pfam" id="PF10322">
    <property type="entry name" value="7TM_GPCR_Sru"/>
    <property type="match status" value="1"/>
</dbReference>
<evidence type="ECO:0000259" key="3">
    <source>
        <dbReference type="Pfam" id="PF01579"/>
    </source>
</evidence>
<feature type="transmembrane region" description="Helical" evidence="1">
    <location>
        <begin position="697"/>
        <end position="721"/>
    </location>
</feature>
<sequence length="774" mass="90398">MYKFLLIFLILARSGDLSILSFHRNLLGEGSEECFEKFFVAVINEKYECSKEYDFMTKDPALKHTAYTDGQSCVLEIIKGECPEDRAVFLKENYGQLINLLTEQPNDNITCSAPYFQLEAIECNAHKHALQLEMQEQTGEKETHDGAVKVLKMCKDAQECIENSCKFTPVERDEIENSCDVLELTTSDFTVCMNKINREKPDLSRFECLNDHDFYSKDSTVICERWKNKKDCMRQVTVEICGKDVMKSDEKFLKKFLNNLKCDKDNVKKRESFLAGKDCFLRIVQDKCDPDRYDVFNYYYEELVDTLTFIPAHSGCSETYYRLNAQRCYAQKNLMEMEIERQLERHPVLKNSTEVMVMCKNIQECMEGLCFTEDEQSEIEFSLVVPELTVSHFTVCILTIDKELPDLLKYKCLENQSFYKKTPEFLCERYRKSKRECLRAVTQDYCGRDVVKPVEGFLDDFIDLKCKDSNPYTIPVFAATFPIFYLFPTVCVMVKILRVYIHQVMHKKDEILNPHVFSTIVFQLISMFLYMLADYSTIRLPSTGIMTSWCASQPPNHGLKLLFFSSVFFNYTSMLFPFLLSLLRLVPIYNAIRLDDICRKMVLICTPLILIYPFFFTFPLIPALGDCRQLQGNYPFGSVFIYWSGGMFDLKLSSFLLANLIFWLIMCLITNLILYIKLKKLRHQRESVKLRKSELSLTLTMLSMLLSYITNLALVMVAIYWPFLAVYLVAVRPYGSDCDFVLVPWIFYLTHPIFKEKRIVPLDRRRIEADVLTR</sequence>
<dbReference type="InterPro" id="IPR002542">
    <property type="entry name" value="T20D4.11-like_dom"/>
</dbReference>
<feature type="transmembrane region" description="Helical" evidence="1">
    <location>
        <begin position="601"/>
        <end position="621"/>
    </location>
</feature>
<evidence type="ECO:0000256" key="1">
    <source>
        <dbReference type="SAM" id="Phobius"/>
    </source>
</evidence>
<dbReference type="Gene3D" id="1.20.1070.10">
    <property type="entry name" value="Rhodopsin 7-helix transmembrane proteins"/>
    <property type="match status" value="1"/>
</dbReference>
<dbReference type="EMBL" id="PDUG01000005">
    <property type="protein sequence ID" value="PIC28911.1"/>
    <property type="molecule type" value="Genomic_DNA"/>
</dbReference>
<proteinExistence type="predicted"/>
<evidence type="ECO:0000313" key="5">
    <source>
        <dbReference type="Proteomes" id="UP000230233"/>
    </source>
</evidence>
<organism evidence="4 5">
    <name type="scientific">Caenorhabditis nigoni</name>
    <dbReference type="NCBI Taxonomy" id="1611254"/>
    <lineage>
        <taxon>Eukaryota</taxon>
        <taxon>Metazoa</taxon>
        <taxon>Ecdysozoa</taxon>
        <taxon>Nematoda</taxon>
        <taxon>Chromadorea</taxon>
        <taxon>Rhabditida</taxon>
        <taxon>Rhabditina</taxon>
        <taxon>Rhabditomorpha</taxon>
        <taxon>Rhabditoidea</taxon>
        <taxon>Rhabditidae</taxon>
        <taxon>Peloderinae</taxon>
        <taxon>Caenorhabditis</taxon>
    </lineage>
</organism>
<dbReference type="Pfam" id="PF01579">
    <property type="entry name" value="DUF19"/>
    <property type="match status" value="3"/>
</dbReference>
<dbReference type="OrthoDB" id="5813986at2759"/>
<dbReference type="PANTHER" id="PTHR46045:SF13">
    <property type="entry name" value="SERPENTINE RECEPTOR, CLASS U"/>
    <property type="match status" value="1"/>
</dbReference>
<dbReference type="Proteomes" id="UP000230233">
    <property type="component" value="Chromosome V"/>
</dbReference>
<feature type="transmembrane region" description="Helical" evidence="1">
    <location>
        <begin position="652"/>
        <end position="676"/>
    </location>
</feature>
<evidence type="ECO:0000313" key="4">
    <source>
        <dbReference type="EMBL" id="PIC28911.1"/>
    </source>
</evidence>
<feature type="transmembrane region" description="Helical" evidence="1">
    <location>
        <begin position="472"/>
        <end position="494"/>
    </location>
</feature>
<accession>A0A2G5TP92</accession>
<keyword evidence="1" id="KW-0472">Membrane</keyword>
<gene>
    <name evidence="4" type="primary">Cni-F40G12.5</name>
    <name evidence="4" type="synonym">Cnig_chr_V.g20680</name>
    <name evidence="4" type="ORF">B9Z55_020680</name>
</gene>
<feature type="domain" description="T20D4.11-like" evidence="3">
    <location>
        <begin position="30"/>
        <end position="102"/>
    </location>
</feature>
<keyword evidence="5" id="KW-1185">Reference proteome</keyword>
<dbReference type="AlphaFoldDB" id="A0A2G5TP92"/>
<keyword evidence="1" id="KW-1133">Transmembrane helix</keyword>
<feature type="transmembrane region" description="Helical" evidence="1">
    <location>
        <begin position="515"/>
        <end position="533"/>
    </location>
</feature>
<keyword evidence="1" id="KW-0812">Transmembrane</keyword>
<feature type="signal peptide" evidence="2">
    <location>
        <begin position="1"/>
        <end position="17"/>
    </location>
</feature>
<keyword evidence="2" id="KW-0732">Signal</keyword>
<feature type="transmembrane region" description="Helical" evidence="1">
    <location>
        <begin position="561"/>
        <end position="580"/>
    </location>
</feature>
<comment type="caution">
    <text evidence="4">The sequence shown here is derived from an EMBL/GenBank/DDBJ whole genome shotgun (WGS) entry which is preliminary data.</text>
</comment>